<feature type="compositionally biased region" description="Low complexity" evidence="1">
    <location>
        <begin position="369"/>
        <end position="396"/>
    </location>
</feature>
<feature type="compositionally biased region" description="Low complexity" evidence="1">
    <location>
        <begin position="1987"/>
        <end position="2018"/>
    </location>
</feature>
<name>A0A6J0RKJ5_BACDO</name>
<dbReference type="SMART" id="SM00582">
    <property type="entry name" value="RPR"/>
    <property type="match status" value="1"/>
</dbReference>
<dbReference type="GO" id="GO:0000993">
    <property type="term" value="F:RNA polymerase II complex binding"/>
    <property type="evidence" value="ECO:0007669"/>
    <property type="project" value="InterPro"/>
</dbReference>
<gene>
    <name evidence="4" type="primary">LOC105228441</name>
</gene>
<organism evidence="3 4">
    <name type="scientific">Bactrocera dorsalis</name>
    <name type="common">Oriental fruit fly</name>
    <name type="synonym">Dacus dorsalis</name>
    <dbReference type="NCBI Taxonomy" id="27457"/>
    <lineage>
        <taxon>Eukaryota</taxon>
        <taxon>Metazoa</taxon>
        <taxon>Ecdysozoa</taxon>
        <taxon>Arthropoda</taxon>
        <taxon>Hexapoda</taxon>
        <taxon>Insecta</taxon>
        <taxon>Pterygota</taxon>
        <taxon>Neoptera</taxon>
        <taxon>Endopterygota</taxon>
        <taxon>Diptera</taxon>
        <taxon>Brachycera</taxon>
        <taxon>Muscomorpha</taxon>
        <taxon>Tephritoidea</taxon>
        <taxon>Tephritidae</taxon>
        <taxon>Bactrocera</taxon>
        <taxon>Bactrocera</taxon>
    </lineage>
</organism>
<feature type="compositionally biased region" description="Basic and acidic residues" evidence="1">
    <location>
        <begin position="1416"/>
        <end position="1433"/>
    </location>
</feature>
<evidence type="ECO:0000259" key="2">
    <source>
        <dbReference type="PROSITE" id="PS51391"/>
    </source>
</evidence>
<proteinExistence type="predicted"/>
<feature type="region of interest" description="Disordered" evidence="1">
    <location>
        <begin position="812"/>
        <end position="836"/>
    </location>
</feature>
<dbReference type="SUPFAM" id="SSF48464">
    <property type="entry name" value="ENTH/VHS domain"/>
    <property type="match status" value="1"/>
</dbReference>
<protein>
    <submittedName>
        <fullName evidence="4">Uncharacterized protein LOC105228441 isoform X1</fullName>
    </submittedName>
</protein>
<feature type="compositionally biased region" description="Basic and acidic residues" evidence="1">
    <location>
        <begin position="734"/>
        <end position="749"/>
    </location>
</feature>
<dbReference type="Gene3D" id="1.25.40.90">
    <property type="match status" value="1"/>
</dbReference>
<sequence>MEISVKTKDENEARVAEEYLSSLSDLTCNSKPLINMLTMLAEENIGCASVIVKVVEQHIAKVPPDIKLPLLYLIDSIVKNVKSTYIHLFSQCIVNIFCDVFEKVNEKIRERMYALRLTWNEVFPSQKLYALDVKVKRIDNNWPITAKQVPPSIHVNPNFLKPNYDLKVQAGDVEEILQAKTRELLELKKRKLELELEATKKSLEEQDKQLSKVTNGLMPPEAGTTMGGSRMPGVPAQIMPAGIMPPGLMSQHHMHPRPTHPAIVGGGAVPPAALFHSNFNQSRSQQQPPHIPVGMMPMPPQNFPPTSTGNKPKVHPVNPALLNTIRHRDPRLARQQQIQEATPSMRGSSKSNTSSSLRGADDTNKSDNKSSSASSSYRNGSSSKSSRGDSGSNTSTESRRKGSSSRDKDKDKDRKRSESKSSTSSGSSCSSERQRGTSSSSATGTTSSRSSKKSTSNKCDKDAFEIAPLSTTFKRKSSTASLSGNESTTSKKKELKRKTHSTHTSPTSKNRSRSRSPIDKATGASTTVGVGGSGAFSDRDDRQIFSTKKLSKAIHSDAEHEEEMQKNAAALKVENKNIKIVADGCLAIAAQTDIDLRHFPSIAAYAPQLEQLVIASEAANLKNTITTTTTTTSAKVSFKIQKLYNKLDKSTAQQPATTVALDFDDEMSTTVAAATTAGAANIIKGKDGNAVTTFLKTETFSKHKVDTDDNNDQGSGGGSGVISVSGSVNAKRHSSLDTKEQLESKHKAEPLSPDTMEIDKADSDEKKRVSTSRTDLEEPLAKKIKQAKFDALFGDEDVDLRTCIPPQILAVQQLQHKSQQDTKSPTPPPPPFITEEQNAESWNNLKTSKNTKATSSPTKKASTLDDVRAKLAKATKYSKFNKSEKLSKDITQRVKLSEPQLNDDSQDANDEKIRTIVAQAQELLETNSINQDQYKNLMQKVMSINETSKLKEAKKRESLEGSAATKSKQIEEDEETAEEQRAAAAREAVLKKRIPKLRRPSAPTSDNNANSMPTTELVNSNSSTTRSPIYDERSNDNSDIGPLQRSKPQREKRLKPTKWGEKVDGVAIVANIPGNPNPPKSWTKGNMMRPHPNIGGYRGGPPPNMPIMHPQMPWQMQMPPVVAPGGPPFVNSGPMIRSSVPPPPQAPMVPIIPLPPNIPKPCNSIDNPQADLVRTITIDGLSKEIRIYDQVAIVFMELDQPREIGFQAGQRSIIIDDEPPIALQFNDDYKTFSINGQPHRLRFGFPSRELYIDDQWYEIYFGGPPVSIPLQNRIHILKAEGPPPQVNIGALRRDLVVGKINMIVDAHIVIPLFLDAKPQSFKLGNQDHTVQFADNLLTVLLDGEPAKVEYGGLPKSYVLGGKSYFIRFGALPQGLKAGQIVVKDMIYVKTEPPAPEPIQTIAPAIQAIDDPLPESTQKDIDNKTEPEKEKQENSMDTSENDQLEASSTKTPESVEATSAVSEPEVVGTAGSGNSAIPIFSATALNKINIDELFQKLVSSGILGGAGNVIASSNKDAGVLPSAAAPEEEPPQPVAIRPIDLTKSETIKTRQLAIVDTLFSGMQCSSCGVRFPPEQTIKYSQHLDWHFRQNRRERDLTRKAHSRKWYYDLADWVQYEEIEDLEEREKNFFESQQNDVEASDETSNQKWLNSPAPLSCPALPEDVDRVCDMCQEKFEQFYHEETEEWHLRNAIRVEDKIYHPLCYEDYKAALNAKDEEIEEKDKDKAAEETNTDDDMIIKIEGDDHSDVEGVKSTDNAPEDDDDDVIVLPNEEPSVTEIDDDDEYVPESVPPIADKDSIDIDTENNGAESVDADADEDAAGSDVEIQEPHIPFTDLDTYVEKEQPDTDETSQMSFFNVKIKEEPKDDDEDEDDGFEDVGTVLIPPDEEISIQSSEETQTQTIASSTSGMSPTAERPPSSQSLVQVDTTEFAEGTSTNTVTATPIDLNTSIDGNLGSEDEHNLSTVGPSPAIPLASLVNKIKINIAKSSITANNSSTSNNSNSNNGGSASATSTTNATTVNNMLISPTKGSTVSDAHTTDDNKDNPNGAGGENTTPYSHVSAISVVSTIPVLCGGGTTGVRTTTLAPVVSSSSSSIKNIAVNAESNVSTISVIGSYGSTSSAPRYFPPSTTSTVVPTVSKRQTAPPRTSTPPPPQEESLTYELKPALQNVKLTKAKKVQCGIETSGLCSVM</sequence>
<feature type="region of interest" description="Disordered" evidence="1">
    <location>
        <begin position="1628"/>
        <end position="1650"/>
    </location>
</feature>
<dbReference type="GO" id="GO:0003729">
    <property type="term" value="F:mRNA binding"/>
    <property type="evidence" value="ECO:0007669"/>
    <property type="project" value="InterPro"/>
</dbReference>
<accession>A0A6J0RKJ5</accession>
<dbReference type="GO" id="GO:0031124">
    <property type="term" value="P:mRNA 3'-end processing"/>
    <property type="evidence" value="ECO:0007669"/>
    <property type="project" value="InterPro"/>
</dbReference>
<dbReference type="RefSeq" id="XP_019846639.2">
    <property type="nucleotide sequence ID" value="XM_019991080.3"/>
</dbReference>
<feature type="compositionally biased region" description="Polar residues" evidence="1">
    <location>
        <begin position="812"/>
        <end position="824"/>
    </location>
</feature>
<feature type="compositionally biased region" description="Acidic residues" evidence="1">
    <location>
        <begin position="1808"/>
        <end position="1817"/>
    </location>
</feature>
<dbReference type="GeneID" id="105228441"/>
<keyword evidence="3" id="KW-1185">Reference proteome</keyword>
<feature type="region of interest" description="Disordered" evidence="1">
    <location>
        <begin position="280"/>
        <end position="462"/>
    </location>
</feature>
<dbReference type="GO" id="GO:0006369">
    <property type="term" value="P:termination of RNA polymerase II transcription"/>
    <property type="evidence" value="ECO:0007669"/>
    <property type="project" value="InterPro"/>
</dbReference>
<dbReference type="InterPro" id="IPR047415">
    <property type="entry name" value="Pcf11_CID"/>
</dbReference>
<feature type="compositionally biased region" description="Polar residues" evidence="1">
    <location>
        <begin position="1628"/>
        <end position="1647"/>
    </location>
</feature>
<dbReference type="GO" id="GO:0005849">
    <property type="term" value="C:mRNA cleavage factor complex"/>
    <property type="evidence" value="ECO:0007669"/>
    <property type="project" value="InterPro"/>
</dbReference>
<feature type="compositionally biased region" description="Polar residues" evidence="1">
    <location>
        <begin position="478"/>
        <end position="488"/>
    </location>
</feature>
<feature type="region of interest" description="Disordered" evidence="1">
    <location>
        <begin position="704"/>
        <end position="776"/>
    </location>
</feature>
<dbReference type="OrthoDB" id="343582at2759"/>
<feature type="region of interest" description="Disordered" evidence="1">
    <location>
        <begin position="2120"/>
        <end position="2154"/>
    </location>
</feature>
<feature type="compositionally biased region" description="Basic and acidic residues" evidence="1">
    <location>
        <begin position="397"/>
        <end position="419"/>
    </location>
</feature>
<dbReference type="CDD" id="cd16982">
    <property type="entry name" value="CID_Pcf11"/>
    <property type="match status" value="1"/>
</dbReference>
<feature type="region of interest" description="Disordered" evidence="1">
    <location>
        <begin position="1716"/>
        <end position="1960"/>
    </location>
</feature>
<feature type="compositionally biased region" description="Low complexity" evidence="1">
    <location>
        <begin position="2123"/>
        <end position="2143"/>
    </location>
</feature>
<evidence type="ECO:0000256" key="1">
    <source>
        <dbReference type="SAM" id="MobiDB-lite"/>
    </source>
</evidence>
<feature type="compositionally biased region" description="Polar residues" evidence="1">
    <location>
        <begin position="1002"/>
        <end position="1027"/>
    </location>
</feature>
<dbReference type="Proteomes" id="UP001652620">
    <property type="component" value="Chromosome 3"/>
</dbReference>
<feature type="compositionally biased region" description="Polar residues" evidence="1">
    <location>
        <begin position="1914"/>
        <end position="1948"/>
    </location>
</feature>
<feature type="compositionally biased region" description="Low complexity" evidence="1">
    <location>
        <begin position="420"/>
        <end position="456"/>
    </location>
</feature>
<dbReference type="InParanoid" id="A0A6J0RKJ5"/>
<dbReference type="InterPro" id="IPR045154">
    <property type="entry name" value="PCF11-like"/>
</dbReference>
<dbReference type="Pfam" id="PF21936">
    <property type="entry name" value="Pcf11_C"/>
    <property type="match status" value="1"/>
</dbReference>
<dbReference type="PANTHER" id="PTHR15921">
    <property type="entry name" value="PRE-MRNA CLEAVAGE COMPLEX II"/>
    <property type="match status" value="1"/>
</dbReference>
<dbReference type="InterPro" id="IPR008942">
    <property type="entry name" value="ENTH_VHS"/>
</dbReference>
<dbReference type="Pfam" id="PF04818">
    <property type="entry name" value="CID"/>
    <property type="match status" value="1"/>
</dbReference>
<feature type="compositionally biased region" description="Basic and acidic residues" evidence="1">
    <location>
        <begin position="359"/>
        <end position="368"/>
    </location>
</feature>
<feature type="domain" description="CID" evidence="2">
    <location>
        <begin position="11"/>
        <end position="139"/>
    </location>
</feature>
<dbReference type="GO" id="GO:0005737">
    <property type="term" value="C:cytoplasm"/>
    <property type="evidence" value="ECO:0007669"/>
    <property type="project" value="TreeGrafter"/>
</dbReference>
<dbReference type="InterPro" id="IPR006569">
    <property type="entry name" value="CID_dom"/>
</dbReference>
<dbReference type="PROSITE" id="PS51391">
    <property type="entry name" value="CID"/>
    <property type="match status" value="1"/>
</dbReference>
<reference evidence="4" key="1">
    <citation type="submission" date="2025-08" db="UniProtKB">
        <authorList>
            <consortium name="RefSeq"/>
        </authorList>
    </citation>
    <scope>IDENTIFICATION</scope>
    <source>
        <tissue evidence="4">Adult</tissue>
    </source>
</reference>
<dbReference type="InterPro" id="IPR021605">
    <property type="entry name" value="Pcf11_Clp1-ID"/>
</dbReference>
<feature type="region of interest" description="Disordered" evidence="1">
    <location>
        <begin position="1987"/>
        <end position="2052"/>
    </location>
</feature>
<feature type="region of interest" description="Disordered" evidence="1">
    <location>
        <begin position="206"/>
        <end position="227"/>
    </location>
</feature>
<feature type="compositionally biased region" description="Polar residues" evidence="1">
    <location>
        <begin position="2019"/>
        <end position="2032"/>
    </location>
</feature>
<feature type="compositionally biased region" description="Acidic residues" evidence="1">
    <location>
        <begin position="1862"/>
        <end position="1873"/>
    </location>
</feature>
<feature type="compositionally biased region" description="Polar residues" evidence="1">
    <location>
        <begin position="334"/>
        <end position="357"/>
    </location>
</feature>
<dbReference type="PANTHER" id="PTHR15921:SF3">
    <property type="entry name" value="PRE-MRNA CLEAVAGE COMPLEX 2 PROTEIN PCF11"/>
    <property type="match status" value="1"/>
</dbReference>
<feature type="compositionally biased region" description="Polar residues" evidence="1">
    <location>
        <begin position="1443"/>
        <end position="1460"/>
    </location>
</feature>
<dbReference type="InterPro" id="IPR054127">
    <property type="entry name" value="Pcf11_C"/>
</dbReference>
<feature type="compositionally biased region" description="Low complexity" evidence="1">
    <location>
        <begin position="1887"/>
        <end position="1904"/>
    </location>
</feature>
<dbReference type="FunCoup" id="A0A6J0RKJ5">
    <property type="interactions" value="1738"/>
</dbReference>
<feature type="region of interest" description="Disordered" evidence="1">
    <location>
        <begin position="951"/>
        <end position="1058"/>
    </location>
</feature>
<evidence type="ECO:0000313" key="3">
    <source>
        <dbReference type="Proteomes" id="UP001652620"/>
    </source>
</evidence>
<feature type="region of interest" description="Disordered" evidence="1">
    <location>
        <begin position="1412"/>
        <end position="1467"/>
    </location>
</feature>
<evidence type="ECO:0000313" key="4">
    <source>
        <dbReference type="RefSeq" id="XP_019846639.2"/>
    </source>
</evidence>
<feature type="region of interest" description="Disordered" evidence="1">
    <location>
        <begin position="474"/>
        <end position="539"/>
    </location>
</feature>
<feature type="compositionally biased region" description="Basic and acidic residues" evidence="1">
    <location>
        <begin position="1734"/>
        <end position="1750"/>
    </location>
</feature>
<dbReference type="Pfam" id="PF11526">
    <property type="entry name" value="Pfc11_Clp1_ID"/>
    <property type="match status" value="1"/>
</dbReference>
<feature type="compositionally biased region" description="Basic and acidic residues" evidence="1">
    <location>
        <begin position="757"/>
        <end position="776"/>
    </location>
</feature>